<accession>A0AAJ1M996</accession>
<dbReference type="Proteomes" id="UP001218021">
    <property type="component" value="Unassembled WGS sequence"/>
</dbReference>
<organism evidence="1 2">
    <name type="scientific">Limosilactobacillus mucosae</name>
    <name type="common">Lactobacillus mucosae</name>
    <dbReference type="NCBI Taxonomy" id="97478"/>
    <lineage>
        <taxon>Bacteria</taxon>
        <taxon>Bacillati</taxon>
        <taxon>Bacillota</taxon>
        <taxon>Bacilli</taxon>
        <taxon>Lactobacillales</taxon>
        <taxon>Lactobacillaceae</taxon>
        <taxon>Limosilactobacillus</taxon>
    </lineage>
</organism>
<gene>
    <name evidence="1" type="ORF">PO158_09150</name>
</gene>
<name>A0AAJ1M996_LIMMU</name>
<proteinExistence type="predicted"/>
<dbReference type="EMBL" id="JAQOND010000032">
    <property type="protein sequence ID" value="MDC2828445.1"/>
    <property type="molecule type" value="Genomic_DNA"/>
</dbReference>
<reference evidence="1" key="1">
    <citation type="submission" date="2023-01" db="EMBL/GenBank/DDBJ databases">
        <title>Genome analysis of 13 Lactobacillus isolated from gut of wild boar.</title>
        <authorList>
            <person name="Papp P."/>
            <person name="Libisch B."/>
            <person name="Nagy T."/>
            <person name="Olasz F."/>
        </authorList>
    </citation>
    <scope>NUCLEOTIDE SEQUENCE</scope>
    <source>
        <strain evidence="1">F108</strain>
    </source>
</reference>
<comment type="caution">
    <text evidence="1">The sequence shown here is derived from an EMBL/GenBank/DDBJ whole genome shotgun (WGS) entry which is preliminary data.</text>
</comment>
<dbReference type="RefSeq" id="WP_272207395.1">
    <property type="nucleotide sequence ID" value="NZ_JAQONC010000001.1"/>
</dbReference>
<protein>
    <submittedName>
        <fullName evidence="1">Uncharacterized protein</fullName>
    </submittedName>
</protein>
<evidence type="ECO:0000313" key="1">
    <source>
        <dbReference type="EMBL" id="MDC2828445.1"/>
    </source>
</evidence>
<dbReference type="AlphaFoldDB" id="A0AAJ1M996"/>
<sequence>MGIKRFIKSNNSELLDISVEKDNEKKTKVKSSRDDKAKQVMRLFEEIKQTAPEPKNVEKIDSEVSLDDLVSQEDNHSSEEQSLLKSQIVDLIDKSKLNETIFDTDIANKEIPNTAPELPTTPNMDLPNNRWIQINYSILDELANGKETLMIVRFVMGELELASTSVNKKEMRNTKQLIEQINANIPAGFELVEDRIKSVSQFENTIYLDVKCIPTKIV</sequence>
<evidence type="ECO:0000313" key="2">
    <source>
        <dbReference type="Proteomes" id="UP001218021"/>
    </source>
</evidence>